<keyword evidence="2 5" id="KW-0812">Transmembrane</keyword>
<keyword evidence="4 5" id="KW-0472">Membrane</keyword>
<dbReference type="Proteomes" id="UP001328107">
    <property type="component" value="Unassembled WGS sequence"/>
</dbReference>
<dbReference type="Gene3D" id="1.20.1070.10">
    <property type="entry name" value="Rhodopsin 7-helix transmembrane proteins"/>
    <property type="match status" value="1"/>
</dbReference>
<organism evidence="7 8">
    <name type="scientific">Pristionchus mayeri</name>
    <dbReference type="NCBI Taxonomy" id="1317129"/>
    <lineage>
        <taxon>Eukaryota</taxon>
        <taxon>Metazoa</taxon>
        <taxon>Ecdysozoa</taxon>
        <taxon>Nematoda</taxon>
        <taxon>Chromadorea</taxon>
        <taxon>Rhabditida</taxon>
        <taxon>Rhabditina</taxon>
        <taxon>Diplogasteromorpha</taxon>
        <taxon>Diplogasteroidea</taxon>
        <taxon>Neodiplogasteridae</taxon>
        <taxon>Pristionchus</taxon>
    </lineage>
</organism>
<comment type="subcellular location">
    <subcellularLocation>
        <location evidence="1">Membrane</location>
    </subcellularLocation>
</comment>
<feature type="transmembrane region" description="Helical" evidence="5">
    <location>
        <begin position="163"/>
        <end position="186"/>
    </location>
</feature>
<evidence type="ECO:0000256" key="4">
    <source>
        <dbReference type="ARBA" id="ARBA00023136"/>
    </source>
</evidence>
<feature type="transmembrane region" description="Helical" evidence="5">
    <location>
        <begin position="246"/>
        <end position="267"/>
    </location>
</feature>
<dbReference type="InterPro" id="IPR017452">
    <property type="entry name" value="GPCR_Rhodpsn_7TM"/>
</dbReference>
<proteinExistence type="predicted"/>
<dbReference type="EMBL" id="BTRK01000004">
    <property type="protein sequence ID" value="GMR48575.1"/>
    <property type="molecule type" value="Genomic_DNA"/>
</dbReference>
<reference evidence="8" key="1">
    <citation type="submission" date="2022-10" db="EMBL/GenBank/DDBJ databases">
        <title>Genome assembly of Pristionchus species.</title>
        <authorList>
            <person name="Yoshida K."/>
            <person name="Sommer R.J."/>
        </authorList>
    </citation>
    <scope>NUCLEOTIDE SEQUENCE [LARGE SCALE GENOMIC DNA]</scope>
    <source>
        <strain evidence="8">RS5460</strain>
    </source>
</reference>
<feature type="transmembrane region" description="Helical" evidence="5">
    <location>
        <begin position="45"/>
        <end position="66"/>
    </location>
</feature>
<evidence type="ECO:0000256" key="1">
    <source>
        <dbReference type="ARBA" id="ARBA00004370"/>
    </source>
</evidence>
<feature type="transmembrane region" description="Helical" evidence="5">
    <location>
        <begin position="279"/>
        <end position="302"/>
    </location>
</feature>
<sequence>MSWSSSLVETCPSDFNSFVHCISMQNVSSVPQCLGSVYPSLETRLFVGIPVLVLSSISTLLNLTLFRILLFQKSFLDANFRRHVISLIISCLGYISVNFYCFLPIVLFGLVIPDPWLIILASPNSSFFQTIQYSNVAIAIDRFMIFCSPKIHKSMLSHPSTRYILLILPWFFSTFIVIHSSVIGYYKRVNPYTLKYTYECTKGGIYESLLFIFGFLWPSFMFSLYLIIFILICVRKSALSMMKRSDLLFILQFFIISMLQLFSSLFFNFAPKVMGGSQWAGLLMTFFSTLNSMNNPIVMIIFQPRVRVSFITIARAGFIRPVKLRRMTINTPMTDVRSRNFRTRASVIG</sequence>
<feature type="transmembrane region" description="Helical" evidence="5">
    <location>
        <begin position="87"/>
        <end position="112"/>
    </location>
</feature>
<protein>
    <recommendedName>
        <fullName evidence="6">G-protein coupled receptors family 1 profile domain-containing protein</fullName>
    </recommendedName>
</protein>
<dbReference type="CDD" id="cd00637">
    <property type="entry name" value="7tm_classA_rhodopsin-like"/>
    <property type="match status" value="1"/>
</dbReference>
<feature type="transmembrane region" description="Helical" evidence="5">
    <location>
        <begin position="206"/>
        <end position="234"/>
    </location>
</feature>
<accession>A0AAN5CQ69</accession>
<dbReference type="AlphaFoldDB" id="A0AAN5CQ69"/>
<dbReference type="PROSITE" id="PS50262">
    <property type="entry name" value="G_PROTEIN_RECEP_F1_2"/>
    <property type="match status" value="1"/>
</dbReference>
<evidence type="ECO:0000313" key="7">
    <source>
        <dbReference type="EMBL" id="GMR48575.1"/>
    </source>
</evidence>
<evidence type="ECO:0000256" key="5">
    <source>
        <dbReference type="SAM" id="Phobius"/>
    </source>
</evidence>
<keyword evidence="3 5" id="KW-1133">Transmembrane helix</keyword>
<dbReference type="GO" id="GO:0016020">
    <property type="term" value="C:membrane"/>
    <property type="evidence" value="ECO:0007669"/>
    <property type="project" value="UniProtKB-SubCell"/>
</dbReference>
<evidence type="ECO:0000259" key="6">
    <source>
        <dbReference type="PROSITE" id="PS50262"/>
    </source>
</evidence>
<evidence type="ECO:0000313" key="8">
    <source>
        <dbReference type="Proteomes" id="UP001328107"/>
    </source>
</evidence>
<dbReference type="InterPro" id="IPR019430">
    <property type="entry name" value="7TM_GPCR_serpentine_rcpt_Srx"/>
</dbReference>
<gene>
    <name evidence="7" type="ORF">PMAYCL1PPCAC_18770</name>
</gene>
<feature type="domain" description="G-protein coupled receptors family 1 profile" evidence="6">
    <location>
        <begin position="136"/>
        <end position="299"/>
    </location>
</feature>
<evidence type="ECO:0000256" key="3">
    <source>
        <dbReference type="ARBA" id="ARBA00022989"/>
    </source>
</evidence>
<dbReference type="SUPFAM" id="SSF81321">
    <property type="entry name" value="Family A G protein-coupled receptor-like"/>
    <property type="match status" value="1"/>
</dbReference>
<feature type="non-terminal residue" evidence="7">
    <location>
        <position position="349"/>
    </location>
</feature>
<evidence type="ECO:0000256" key="2">
    <source>
        <dbReference type="ARBA" id="ARBA00022692"/>
    </source>
</evidence>
<dbReference type="Pfam" id="PF10328">
    <property type="entry name" value="7TM_GPCR_Srx"/>
    <property type="match status" value="1"/>
</dbReference>
<comment type="caution">
    <text evidence="7">The sequence shown here is derived from an EMBL/GenBank/DDBJ whole genome shotgun (WGS) entry which is preliminary data.</text>
</comment>
<name>A0AAN5CQ69_9BILA</name>
<keyword evidence="8" id="KW-1185">Reference proteome</keyword>